<organism evidence="2">
    <name type="scientific">Rhipicephalus zambeziensis</name>
    <dbReference type="NCBI Taxonomy" id="60191"/>
    <lineage>
        <taxon>Eukaryota</taxon>
        <taxon>Metazoa</taxon>
        <taxon>Ecdysozoa</taxon>
        <taxon>Arthropoda</taxon>
        <taxon>Chelicerata</taxon>
        <taxon>Arachnida</taxon>
        <taxon>Acari</taxon>
        <taxon>Parasitiformes</taxon>
        <taxon>Ixodida</taxon>
        <taxon>Ixodoidea</taxon>
        <taxon>Ixodidae</taxon>
        <taxon>Rhipicephalinae</taxon>
        <taxon>Rhipicephalus</taxon>
        <taxon>Rhipicephalus</taxon>
    </lineage>
</organism>
<accession>A0A224YC23</accession>
<sequence length="205" mass="22545">MNILGLLALHSFVCTVIGGGPGGGAPTAQPSRKPVTSIFDTPLGRKEPVYLVGYSADLNTSSHEHFMRCVHSNYTKTYGSWVKRLLLSEYKNAYRGDNVPGPLPIYVNMTILENSPDVLTLNVTVSLNVTTGAKSSYEIKHSDDNSIVLAERGSSRNAEKALCSLWVTGNYTAKEQIPSQANTTFYNECQDPVYDAFPEYCFHLQ</sequence>
<dbReference type="InterPro" id="IPR012674">
    <property type="entry name" value="Calycin"/>
</dbReference>
<evidence type="ECO:0000256" key="1">
    <source>
        <dbReference type="SAM" id="SignalP"/>
    </source>
</evidence>
<dbReference type="Gene3D" id="2.40.128.20">
    <property type="match status" value="1"/>
</dbReference>
<evidence type="ECO:0000313" key="2">
    <source>
        <dbReference type="EMBL" id="MAA15256.1"/>
    </source>
</evidence>
<dbReference type="EMBL" id="GFPF01004110">
    <property type="protein sequence ID" value="MAA15256.1"/>
    <property type="molecule type" value="Transcribed_RNA"/>
</dbReference>
<name>A0A224YC23_9ACAR</name>
<feature type="signal peptide" evidence="1">
    <location>
        <begin position="1"/>
        <end position="18"/>
    </location>
</feature>
<dbReference type="AlphaFoldDB" id="A0A224YC23"/>
<protein>
    <submittedName>
        <fullName evidence="2">Lipocalin</fullName>
    </submittedName>
</protein>
<reference evidence="2" key="1">
    <citation type="journal article" date="2017" name="Parasit. Vectors">
        <title>Sialotranscriptomics of Rhipicephalus zambeziensis reveals intricate expression profiles of secretory proteins and suggests tight temporal transcriptional regulation during blood-feeding.</title>
        <authorList>
            <person name="de Castro M.H."/>
            <person name="de Klerk D."/>
            <person name="Pienaar R."/>
            <person name="Rees D.J.G."/>
            <person name="Mans B.J."/>
        </authorList>
    </citation>
    <scope>NUCLEOTIDE SEQUENCE</scope>
    <source>
        <tissue evidence="2">Salivary glands</tissue>
    </source>
</reference>
<proteinExistence type="predicted"/>
<keyword evidence="1" id="KW-0732">Signal</keyword>
<feature type="chain" id="PRO_5012420440" evidence="1">
    <location>
        <begin position="19"/>
        <end position="205"/>
    </location>
</feature>